<feature type="domain" description="Major facilitator superfamily (MFS) profile" evidence="7">
    <location>
        <begin position="17"/>
        <end position="395"/>
    </location>
</feature>
<dbReference type="EMBL" id="AP017378">
    <property type="protein sequence ID" value="BBD08935.1"/>
    <property type="molecule type" value="Genomic_DNA"/>
</dbReference>
<feature type="transmembrane region" description="Helical" evidence="6">
    <location>
        <begin position="211"/>
        <end position="235"/>
    </location>
</feature>
<evidence type="ECO:0000256" key="1">
    <source>
        <dbReference type="ARBA" id="ARBA00004651"/>
    </source>
</evidence>
<sequence length="396" mass="41943">MPTTDESSTLPLRGALPYLLIFAGLFFVNFASRVILGPFLPMIEIEFGISHTQAGGLFLPISLGMSISMVLSSIAARLLRHRGAILLSTFAIGLTMIAVSRAPNMPLLRLYLLLMGMAGGLYFPSAISAITSILEHRHWGKGLAVHELAPNAAFIVIPALGAILAEVVSWRTVFAGFGVLGLCMGVLFIIKGRGGEQRGQTPSPAMIFQEVLLRPAFWGLALLFSLAIAASFGPYSMLSLYLIDEVHMDVERANMVLMASRMAGPLVALTSGIIVDRIGARATAALSLGLTGTLTACLGLFSDWGLIAAAIGQPILAVCFFPAGLTAVSLAFPDRVRNIAVSFIVPVAVLLGSGLTPPALGWFGDRGDFAGGFVWLGVLITAGVLPLKFMRFSKRD</sequence>
<feature type="transmembrane region" description="Helical" evidence="6">
    <location>
        <begin position="15"/>
        <end position="36"/>
    </location>
</feature>
<feature type="transmembrane region" description="Helical" evidence="6">
    <location>
        <begin position="56"/>
        <end position="76"/>
    </location>
</feature>
<dbReference type="InterPro" id="IPR011701">
    <property type="entry name" value="MFS"/>
</dbReference>
<evidence type="ECO:0000313" key="9">
    <source>
        <dbReference type="Proteomes" id="UP000269883"/>
    </source>
</evidence>
<evidence type="ECO:0000259" key="7">
    <source>
        <dbReference type="PROSITE" id="PS50850"/>
    </source>
</evidence>
<feature type="transmembrane region" description="Helical" evidence="6">
    <location>
        <begin position="108"/>
        <end position="131"/>
    </location>
</feature>
<proteinExistence type="predicted"/>
<dbReference type="Pfam" id="PF07690">
    <property type="entry name" value="MFS_1"/>
    <property type="match status" value="1"/>
</dbReference>
<dbReference type="InterPro" id="IPR020846">
    <property type="entry name" value="MFS_dom"/>
</dbReference>
<protein>
    <submittedName>
        <fullName evidence="8">Putative narK gene product</fullName>
    </submittedName>
</protein>
<feature type="transmembrane region" description="Helical" evidence="6">
    <location>
        <begin position="282"/>
        <end position="301"/>
    </location>
</feature>
<accession>A0A2Z6B0F4</accession>
<keyword evidence="2" id="KW-1003">Cell membrane</keyword>
<feature type="transmembrane region" description="Helical" evidence="6">
    <location>
        <begin position="83"/>
        <end position="102"/>
    </location>
</feature>
<evidence type="ECO:0000256" key="6">
    <source>
        <dbReference type="SAM" id="Phobius"/>
    </source>
</evidence>
<dbReference type="PROSITE" id="PS50850">
    <property type="entry name" value="MFS"/>
    <property type="match status" value="1"/>
</dbReference>
<dbReference type="SUPFAM" id="SSF103473">
    <property type="entry name" value="MFS general substrate transporter"/>
    <property type="match status" value="1"/>
</dbReference>
<feature type="transmembrane region" description="Helical" evidence="6">
    <location>
        <begin position="170"/>
        <end position="190"/>
    </location>
</feature>
<dbReference type="GO" id="GO:0005886">
    <property type="term" value="C:plasma membrane"/>
    <property type="evidence" value="ECO:0007669"/>
    <property type="project" value="UniProtKB-SubCell"/>
</dbReference>
<evidence type="ECO:0000313" key="8">
    <source>
        <dbReference type="EMBL" id="BBD08935.1"/>
    </source>
</evidence>
<organism evidence="8 9">
    <name type="scientific">Desulfovibrio ferrophilus</name>
    <dbReference type="NCBI Taxonomy" id="241368"/>
    <lineage>
        <taxon>Bacteria</taxon>
        <taxon>Pseudomonadati</taxon>
        <taxon>Thermodesulfobacteriota</taxon>
        <taxon>Desulfovibrionia</taxon>
        <taxon>Desulfovibrionales</taxon>
        <taxon>Desulfovibrionaceae</taxon>
        <taxon>Desulfovibrio</taxon>
    </lineage>
</organism>
<dbReference type="Proteomes" id="UP000269883">
    <property type="component" value="Chromosome"/>
</dbReference>
<evidence type="ECO:0000256" key="5">
    <source>
        <dbReference type="ARBA" id="ARBA00023136"/>
    </source>
</evidence>
<feature type="transmembrane region" description="Helical" evidence="6">
    <location>
        <begin position="339"/>
        <end position="363"/>
    </location>
</feature>
<dbReference type="GO" id="GO:0022857">
    <property type="term" value="F:transmembrane transporter activity"/>
    <property type="evidence" value="ECO:0007669"/>
    <property type="project" value="InterPro"/>
</dbReference>
<name>A0A2Z6B0F4_9BACT</name>
<dbReference type="PANTHER" id="PTHR43124">
    <property type="entry name" value="PURINE EFFLUX PUMP PBUE"/>
    <property type="match status" value="1"/>
</dbReference>
<evidence type="ECO:0000256" key="2">
    <source>
        <dbReference type="ARBA" id="ARBA00022475"/>
    </source>
</evidence>
<dbReference type="PANTHER" id="PTHR43124:SF3">
    <property type="entry name" value="CHLORAMPHENICOL EFFLUX PUMP RV0191"/>
    <property type="match status" value="1"/>
</dbReference>
<keyword evidence="5 6" id="KW-0472">Membrane</keyword>
<gene>
    <name evidence="8" type="ORF">DFE_2209</name>
</gene>
<evidence type="ECO:0000256" key="4">
    <source>
        <dbReference type="ARBA" id="ARBA00022989"/>
    </source>
</evidence>
<reference evidence="8 9" key="1">
    <citation type="journal article" date="2018" name="Sci. Adv.">
        <title>Multi-heme cytochromes provide a pathway for survival in energy-limited environments.</title>
        <authorList>
            <person name="Deng X."/>
            <person name="Dohmae N."/>
            <person name="Nealson K.H."/>
            <person name="Hashimoto K."/>
            <person name="Okamoto A."/>
        </authorList>
    </citation>
    <scope>NUCLEOTIDE SEQUENCE [LARGE SCALE GENOMIC DNA]</scope>
    <source>
        <strain evidence="8 9">IS5</strain>
    </source>
</reference>
<keyword evidence="9" id="KW-1185">Reference proteome</keyword>
<dbReference type="InterPro" id="IPR050189">
    <property type="entry name" value="MFS_Efflux_Transporters"/>
</dbReference>
<keyword evidence="4 6" id="KW-1133">Transmembrane helix</keyword>
<feature type="transmembrane region" description="Helical" evidence="6">
    <location>
        <begin position="143"/>
        <end position="164"/>
    </location>
</feature>
<feature type="transmembrane region" description="Helical" evidence="6">
    <location>
        <begin position="255"/>
        <end position="275"/>
    </location>
</feature>
<feature type="transmembrane region" description="Helical" evidence="6">
    <location>
        <begin position="307"/>
        <end position="332"/>
    </location>
</feature>
<dbReference type="AlphaFoldDB" id="A0A2Z6B0F4"/>
<dbReference type="KEGG" id="dfl:DFE_2209"/>
<keyword evidence="3 6" id="KW-0812">Transmembrane</keyword>
<dbReference type="Gene3D" id="1.20.1250.20">
    <property type="entry name" value="MFS general substrate transporter like domains"/>
    <property type="match status" value="2"/>
</dbReference>
<evidence type="ECO:0000256" key="3">
    <source>
        <dbReference type="ARBA" id="ARBA00022692"/>
    </source>
</evidence>
<feature type="transmembrane region" description="Helical" evidence="6">
    <location>
        <begin position="369"/>
        <end position="387"/>
    </location>
</feature>
<comment type="subcellular location">
    <subcellularLocation>
        <location evidence="1">Cell membrane</location>
        <topology evidence="1">Multi-pass membrane protein</topology>
    </subcellularLocation>
</comment>
<dbReference type="InterPro" id="IPR036259">
    <property type="entry name" value="MFS_trans_sf"/>
</dbReference>